<proteinExistence type="predicted"/>
<protein>
    <submittedName>
        <fullName evidence="1">Uncharacterized protein</fullName>
    </submittedName>
</protein>
<comment type="caution">
    <text evidence="1">The sequence shown here is derived from an EMBL/GenBank/DDBJ whole genome shotgun (WGS) entry which is preliminary data.</text>
</comment>
<accession>A0A2S7IEC4</accession>
<name>A0A2S7IEC4_9BACT</name>
<evidence type="ECO:0000313" key="2">
    <source>
        <dbReference type="Proteomes" id="UP000239590"/>
    </source>
</evidence>
<dbReference type="Proteomes" id="UP000239590">
    <property type="component" value="Unassembled WGS sequence"/>
</dbReference>
<dbReference type="RefSeq" id="WP_104716150.1">
    <property type="nucleotide sequence ID" value="NZ_PTRA01000011.1"/>
</dbReference>
<dbReference type="OrthoDB" id="963253at2"/>
<dbReference type="EMBL" id="PTRA01000011">
    <property type="protein sequence ID" value="PQA52994.1"/>
    <property type="molecule type" value="Genomic_DNA"/>
</dbReference>
<keyword evidence="2" id="KW-1185">Reference proteome</keyword>
<gene>
    <name evidence="1" type="ORF">C5O19_25225</name>
</gene>
<dbReference type="AlphaFoldDB" id="A0A2S7IEC4"/>
<sequence>MATKNASLSAEQSKAAEVIFQKAKTMREDYDFPSLQRHLNRAHTWYAASNLYANLEDDERQHAAEYHLAVMDLIEIICRHVEDPMTTSHV</sequence>
<reference evidence="2" key="1">
    <citation type="submission" date="2018-02" db="EMBL/GenBank/DDBJ databases">
        <title>Genome sequencing of Solimonas sp. HR-BB.</title>
        <authorList>
            <person name="Lee Y."/>
            <person name="Jeon C.O."/>
        </authorList>
    </citation>
    <scope>NUCLEOTIDE SEQUENCE [LARGE SCALE GENOMIC DNA]</scope>
    <source>
        <strain evidence="2">HR-U</strain>
    </source>
</reference>
<evidence type="ECO:0000313" key="1">
    <source>
        <dbReference type="EMBL" id="PQA52994.1"/>
    </source>
</evidence>
<organism evidence="1 2">
    <name type="scientific">Siphonobacter curvatus</name>
    <dbReference type="NCBI Taxonomy" id="2094562"/>
    <lineage>
        <taxon>Bacteria</taxon>
        <taxon>Pseudomonadati</taxon>
        <taxon>Bacteroidota</taxon>
        <taxon>Cytophagia</taxon>
        <taxon>Cytophagales</taxon>
        <taxon>Cytophagaceae</taxon>
        <taxon>Siphonobacter</taxon>
    </lineage>
</organism>